<organism evidence="2 3">
    <name type="scientific">Vigna unguiculata</name>
    <name type="common">Cowpea</name>
    <dbReference type="NCBI Taxonomy" id="3917"/>
    <lineage>
        <taxon>Eukaryota</taxon>
        <taxon>Viridiplantae</taxon>
        <taxon>Streptophyta</taxon>
        <taxon>Embryophyta</taxon>
        <taxon>Tracheophyta</taxon>
        <taxon>Spermatophyta</taxon>
        <taxon>Magnoliopsida</taxon>
        <taxon>eudicotyledons</taxon>
        <taxon>Gunneridae</taxon>
        <taxon>Pentapetalae</taxon>
        <taxon>rosids</taxon>
        <taxon>fabids</taxon>
        <taxon>Fabales</taxon>
        <taxon>Fabaceae</taxon>
        <taxon>Papilionoideae</taxon>
        <taxon>50 kb inversion clade</taxon>
        <taxon>NPAAA clade</taxon>
        <taxon>indigoferoid/millettioid clade</taxon>
        <taxon>Phaseoleae</taxon>
        <taxon>Vigna</taxon>
    </lineage>
</organism>
<dbReference type="AlphaFoldDB" id="A0A4D6LEX8"/>
<proteinExistence type="predicted"/>
<dbReference type="Proteomes" id="UP000501690">
    <property type="component" value="Linkage Group LG3"/>
</dbReference>
<reference evidence="2 3" key="1">
    <citation type="submission" date="2019-04" db="EMBL/GenBank/DDBJ databases">
        <title>An improved genome assembly and genetic linkage map for asparagus bean, Vigna unguiculata ssp. sesquipedialis.</title>
        <authorList>
            <person name="Xia Q."/>
            <person name="Zhang R."/>
            <person name="Dong Y."/>
        </authorList>
    </citation>
    <scope>NUCLEOTIDE SEQUENCE [LARGE SCALE GENOMIC DNA]</scope>
    <source>
        <tissue evidence="2">Leaf</tissue>
    </source>
</reference>
<evidence type="ECO:0000313" key="3">
    <source>
        <dbReference type="Proteomes" id="UP000501690"/>
    </source>
</evidence>
<dbReference type="PANTHER" id="PTHR33356">
    <property type="entry name" value="TIP41-LIKE PROTEIN"/>
    <property type="match status" value="1"/>
</dbReference>
<evidence type="ECO:0000313" key="2">
    <source>
        <dbReference type="EMBL" id="QCD86885.1"/>
    </source>
</evidence>
<dbReference type="EMBL" id="CP039347">
    <property type="protein sequence ID" value="QCD86885.1"/>
    <property type="molecule type" value="Genomic_DNA"/>
</dbReference>
<gene>
    <name evidence="2" type="ORF">DEO72_LG3g1414</name>
</gene>
<accession>A0A4D6LEX8</accession>
<evidence type="ECO:0000256" key="1">
    <source>
        <dbReference type="SAM" id="MobiDB-lite"/>
    </source>
</evidence>
<sequence>MAAMHDDGEVGFEEGMLWLPSHVLDEACGTKEYMRNRYQKIQNHQQMRHLGPQESSGEPKLQYTKSTSRSLHTRPKLVNGGPGMRVIFLGSKQRSCGTGVFLPQSAGTNFQPSKRPACAPVFLPARVVQALNLNVHALGVQVSPPQVQRYNPMICREACNKNSLEKRSDQKDASKQCSFISQNRSSSREIFLPKEWTY</sequence>
<name>A0A4D6LEX8_VIGUN</name>
<keyword evidence="3" id="KW-1185">Reference proteome</keyword>
<feature type="region of interest" description="Disordered" evidence="1">
    <location>
        <begin position="45"/>
        <end position="77"/>
    </location>
</feature>
<dbReference type="PANTHER" id="PTHR33356:SF13">
    <property type="entry name" value="DUF4005 DOMAIN-CONTAINING PROTEIN"/>
    <property type="match status" value="1"/>
</dbReference>
<protein>
    <submittedName>
        <fullName evidence="2">Uncharacterized protein</fullName>
    </submittedName>
</protein>